<feature type="region of interest" description="Disordered" evidence="2">
    <location>
        <begin position="1"/>
        <end position="30"/>
    </location>
</feature>
<evidence type="ECO:0000259" key="3">
    <source>
        <dbReference type="Pfam" id="PF00156"/>
    </source>
</evidence>
<sequence length="204" mass="22462">MPKPASPATHRVSRSAKRSRNGRSDGAAGEAMAVHRSEALTSFDGSLIQVTFCSLYDHVGPMRDVVINLKYHGVQSLAKDVAQMLSPVIMEFNDIDVITWAPTSSTRHKERGFDHSELIARHCAAVTHIAHRKLLRRANGEHQTGQGRQVRLEQPRFIARPMRAQRVCVVDDVMTTGATLRAAAQALVNRGATGVRCLSLTYVK</sequence>
<dbReference type="CDD" id="cd06223">
    <property type="entry name" value="PRTases_typeI"/>
    <property type="match status" value="1"/>
</dbReference>
<accession>A0A6J6L9S7</accession>
<feature type="compositionally biased region" description="Basic residues" evidence="2">
    <location>
        <begin position="11"/>
        <end position="21"/>
    </location>
</feature>
<evidence type="ECO:0000256" key="2">
    <source>
        <dbReference type="SAM" id="MobiDB-lite"/>
    </source>
</evidence>
<dbReference type="Gene3D" id="3.40.50.2020">
    <property type="match status" value="1"/>
</dbReference>
<dbReference type="InterPro" id="IPR029057">
    <property type="entry name" value="PRTase-like"/>
</dbReference>
<comment type="similarity">
    <text evidence="1">Belongs to the ComF/GntX family.</text>
</comment>
<evidence type="ECO:0000313" key="4">
    <source>
        <dbReference type="EMBL" id="CAB4658757.1"/>
    </source>
</evidence>
<dbReference type="InterPro" id="IPR000836">
    <property type="entry name" value="PRTase_dom"/>
</dbReference>
<proteinExistence type="inferred from homology"/>
<reference evidence="4" key="1">
    <citation type="submission" date="2020-05" db="EMBL/GenBank/DDBJ databases">
        <authorList>
            <person name="Chiriac C."/>
            <person name="Salcher M."/>
            <person name="Ghai R."/>
            <person name="Kavagutti S V."/>
        </authorList>
    </citation>
    <scope>NUCLEOTIDE SEQUENCE</scope>
</reference>
<dbReference type="SUPFAM" id="SSF53271">
    <property type="entry name" value="PRTase-like"/>
    <property type="match status" value="1"/>
</dbReference>
<gene>
    <name evidence="4" type="ORF">UFOPK2169_01257</name>
</gene>
<dbReference type="InterPro" id="IPR051910">
    <property type="entry name" value="ComF/GntX_DNA_util-trans"/>
</dbReference>
<dbReference type="PANTHER" id="PTHR47505">
    <property type="entry name" value="DNA UTILIZATION PROTEIN YHGH"/>
    <property type="match status" value="1"/>
</dbReference>
<dbReference type="PANTHER" id="PTHR47505:SF1">
    <property type="entry name" value="DNA UTILIZATION PROTEIN YHGH"/>
    <property type="match status" value="1"/>
</dbReference>
<organism evidence="4">
    <name type="scientific">freshwater metagenome</name>
    <dbReference type="NCBI Taxonomy" id="449393"/>
    <lineage>
        <taxon>unclassified sequences</taxon>
        <taxon>metagenomes</taxon>
        <taxon>ecological metagenomes</taxon>
    </lineage>
</organism>
<name>A0A6J6L9S7_9ZZZZ</name>
<protein>
    <submittedName>
        <fullName evidence="4">Unannotated protein</fullName>
    </submittedName>
</protein>
<evidence type="ECO:0000256" key="1">
    <source>
        <dbReference type="ARBA" id="ARBA00008007"/>
    </source>
</evidence>
<dbReference type="AlphaFoldDB" id="A0A6J6L9S7"/>
<dbReference type="EMBL" id="CAEZWE010000055">
    <property type="protein sequence ID" value="CAB4658757.1"/>
    <property type="molecule type" value="Genomic_DNA"/>
</dbReference>
<dbReference type="Pfam" id="PF00156">
    <property type="entry name" value="Pribosyltran"/>
    <property type="match status" value="1"/>
</dbReference>
<feature type="domain" description="Phosphoribosyltransferase" evidence="3">
    <location>
        <begin position="162"/>
        <end position="200"/>
    </location>
</feature>